<evidence type="ECO:0000313" key="4">
    <source>
        <dbReference type="Proteomes" id="UP000011200"/>
    </source>
</evidence>
<dbReference type="Pfam" id="PF11887">
    <property type="entry name" value="Mce4_CUP1"/>
    <property type="match status" value="1"/>
</dbReference>
<organism evidence="3 4">
    <name type="scientific">Mycolicibacterium smegmatis (strain MKD8)</name>
    <name type="common">Mycobacterium smegmatis</name>
    <dbReference type="NCBI Taxonomy" id="1214915"/>
    <lineage>
        <taxon>Bacteria</taxon>
        <taxon>Bacillati</taxon>
        <taxon>Actinomycetota</taxon>
        <taxon>Actinomycetes</taxon>
        <taxon>Mycobacteriales</taxon>
        <taxon>Mycobacteriaceae</taxon>
        <taxon>Mycolicibacterium</taxon>
    </lineage>
</organism>
<feature type="domain" description="Mammalian cell entry C-terminal" evidence="2">
    <location>
        <begin position="126"/>
        <end position="339"/>
    </location>
</feature>
<proteinExistence type="predicted"/>
<dbReference type="PANTHER" id="PTHR33371:SF19">
    <property type="entry name" value="MCE-FAMILY PROTEIN MCE4A"/>
    <property type="match status" value="1"/>
</dbReference>
<accession>A0A2U9PQ15</accession>
<dbReference type="InterPro" id="IPR003399">
    <property type="entry name" value="Mce/MlaD"/>
</dbReference>
<name>A0A2U9PQ15_MYCSE</name>
<dbReference type="EMBL" id="CP027541">
    <property type="protein sequence ID" value="AWT53778.1"/>
    <property type="molecule type" value="Genomic_DNA"/>
</dbReference>
<dbReference type="Proteomes" id="UP000011200">
    <property type="component" value="Chromosome"/>
</dbReference>
<protein>
    <submittedName>
        <fullName evidence="3">Virulence factor Mce family protein</fullName>
    </submittedName>
</protein>
<gene>
    <name evidence="3" type="ORF">D806_028040</name>
</gene>
<dbReference type="NCBIfam" id="TIGR00996">
    <property type="entry name" value="Mtu_fam_mce"/>
    <property type="match status" value="1"/>
</dbReference>
<evidence type="ECO:0000259" key="1">
    <source>
        <dbReference type="Pfam" id="PF02470"/>
    </source>
</evidence>
<sequence>MAAKTRMRPDVRRPLLGVATAAVILAVVALSVGLFRGSFIKSVPITVLTQRAGLVMNPDAKVKLHGAQVGRVQAIESLPDGRAALHLAMEPAYLDLIPANVGVDIAAPTVFGAKSIELVPPPDPDPQPLRAGQVLSADHVTVEINTIFEKLSTVLSKIEPHKLNQTLGALSVAVDGRGDEIGQMLTEFDAFLTKIDPSLPTMDHELAVAPHVLNAYADVAPEMLTTVDAATTVSRTIVDERQNVDGLLLSVIGLSDIGIDVVGANRQAITDAAQLLAPTTDLTNEYHEALACGLGGAVQLAKAPGSPVPGGLLLQTVVLGQERYRYPDNLPKVAAKGGPQCTDLPKVPFQKHPPFVITDVNANPAQYGNEGILLNSDGLKQMLYGPIAGPPRNSAQIGQPG</sequence>
<dbReference type="InterPro" id="IPR052336">
    <property type="entry name" value="MlaD_Phospholipid_Transporter"/>
</dbReference>
<feature type="domain" description="Mce/MlaD" evidence="1">
    <location>
        <begin position="42"/>
        <end position="121"/>
    </location>
</feature>
<dbReference type="Pfam" id="PF02470">
    <property type="entry name" value="MlaD"/>
    <property type="match status" value="1"/>
</dbReference>
<dbReference type="GO" id="GO:0051701">
    <property type="term" value="P:biological process involved in interaction with host"/>
    <property type="evidence" value="ECO:0007669"/>
    <property type="project" value="TreeGrafter"/>
</dbReference>
<reference evidence="3 4" key="1">
    <citation type="journal article" date="2013" name="Genome Announc.">
        <title>Draft genome sequence of MKD8, a conjugal recipient Mycobacterium smegmatis strain.</title>
        <authorList>
            <person name="Gray T.A."/>
            <person name="Palumbo M.J."/>
            <person name="Derbyshire K.M."/>
        </authorList>
    </citation>
    <scope>NUCLEOTIDE SEQUENCE [LARGE SCALE GENOMIC DNA]</scope>
    <source>
        <strain evidence="3 4">MKD8</strain>
    </source>
</reference>
<reference evidence="4" key="2">
    <citation type="submission" date="2018-03" db="EMBL/GenBank/DDBJ databases">
        <authorList>
            <person name="Derbyshire K."/>
            <person name="Gray T.A."/>
            <person name="Champion M."/>
        </authorList>
    </citation>
    <scope>NUCLEOTIDE SEQUENCE [LARGE SCALE GENOMIC DNA]</scope>
    <source>
        <strain evidence="4">MKD8</strain>
    </source>
</reference>
<evidence type="ECO:0000259" key="2">
    <source>
        <dbReference type="Pfam" id="PF11887"/>
    </source>
</evidence>
<dbReference type="AlphaFoldDB" id="A0A2U9PQ15"/>
<dbReference type="GO" id="GO:0005576">
    <property type="term" value="C:extracellular region"/>
    <property type="evidence" value="ECO:0007669"/>
    <property type="project" value="TreeGrafter"/>
</dbReference>
<dbReference type="InterPro" id="IPR005693">
    <property type="entry name" value="Mce"/>
</dbReference>
<dbReference type="InterPro" id="IPR024516">
    <property type="entry name" value="Mce_C"/>
</dbReference>
<evidence type="ECO:0000313" key="3">
    <source>
        <dbReference type="EMBL" id="AWT53778.1"/>
    </source>
</evidence>
<dbReference type="PANTHER" id="PTHR33371">
    <property type="entry name" value="INTERMEMBRANE PHOSPHOLIPID TRANSPORT SYSTEM BINDING PROTEIN MLAD-RELATED"/>
    <property type="match status" value="1"/>
</dbReference>